<keyword evidence="5" id="KW-1133">Transmembrane helix</keyword>
<dbReference type="InterPro" id="IPR033140">
    <property type="entry name" value="Lipase_GDXG_put_SER_AS"/>
</dbReference>
<evidence type="ECO:0000256" key="1">
    <source>
        <dbReference type="ARBA" id="ARBA00010515"/>
    </source>
</evidence>
<evidence type="ECO:0000256" key="2">
    <source>
        <dbReference type="ARBA" id="ARBA00022801"/>
    </source>
</evidence>
<evidence type="ECO:0000313" key="7">
    <source>
        <dbReference type="EMBL" id="ORY70606.1"/>
    </source>
</evidence>
<reference evidence="7 8" key="1">
    <citation type="submission" date="2016-07" db="EMBL/GenBank/DDBJ databases">
        <title>Pervasive Adenine N6-methylation of Active Genes in Fungi.</title>
        <authorList>
            <consortium name="DOE Joint Genome Institute"/>
            <person name="Mondo S.J."/>
            <person name="Dannebaum R.O."/>
            <person name="Kuo R.C."/>
            <person name="Labutti K."/>
            <person name="Haridas S."/>
            <person name="Kuo A."/>
            <person name="Salamov A."/>
            <person name="Ahrendt S.R."/>
            <person name="Lipzen A."/>
            <person name="Sullivan W."/>
            <person name="Andreopoulos W.B."/>
            <person name="Clum A."/>
            <person name="Lindquist E."/>
            <person name="Daum C."/>
            <person name="Ramamoorthy G.K."/>
            <person name="Gryganskyi A."/>
            <person name="Culley D."/>
            <person name="Magnuson J.K."/>
            <person name="James T.Y."/>
            <person name="O'Malley M.A."/>
            <person name="Stajich J.E."/>
            <person name="Spatafora J.W."/>
            <person name="Visel A."/>
            <person name="Grigoriev I.V."/>
        </authorList>
    </citation>
    <scope>NUCLEOTIDE SEQUENCE [LARGE SCALE GENOMIC DNA]</scope>
    <source>
        <strain evidence="7 8">62-1032</strain>
    </source>
</reference>
<evidence type="ECO:0000256" key="5">
    <source>
        <dbReference type="SAM" id="Phobius"/>
    </source>
</evidence>
<dbReference type="PANTHER" id="PTHR48081">
    <property type="entry name" value="AB HYDROLASE SUPERFAMILY PROTEIN C4A8.06C"/>
    <property type="match status" value="1"/>
</dbReference>
<dbReference type="Gene3D" id="3.40.50.1820">
    <property type="entry name" value="alpha/beta hydrolase"/>
    <property type="match status" value="1"/>
</dbReference>
<name>A0A1Y2EH70_9BASI</name>
<dbReference type="InterPro" id="IPR029058">
    <property type="entry name" value="AB_hydrolase_fold"/>
</dbReference>
<keyword evidence="5" id="KW-0472">Membrane</keyword>
<dbReference type="PANTHER" id="PTHR48081:SF8">
    <property type="entry name" value="ALPHA_BETA HYDROLASE FOLD-3 DOMAIN-CONTAINING PROTEIN-RELATED"/>
    <property type="match status" value="1"/>
</dbReference>
<dbReference type="GO" id="GO:0016787">
    <property type="term" value="F:hydrolase activity"/>
    <property type="evidence" value="ECO:0007669"/>
    <property type="project" value="UniProtKB-KW"/>
</dbReference>
<dbReference type="InterPro" id="IPR050300">
    <property type="entry name" value="GDXG_lipolytic_enzyme"/>
</dbReference>
<proteinExistence type="inferred from homology"/>
<organism evidence="7 8">
    <name type="scientific">Leucosporidium creatinivorum</name>
    <dbReference type="NCBI Taxonomy" id="106004"/>
    <lineage>
        <taxon>Eukaryota</taxon>
        <taxon>Fungi</taxon>
        <taxon>Dikarya</taxon>
        <taxon>Basidiomycota</taxon>
        <taxon>Pucciniomycotina</taxon>
        <taxon>Microbotryomycetes</taxon>
        <taxon>Leucosporidiales</taxon>
        <taxon>Leucosporidium</taxon>
    </lineage>
</organism>
<sequence length="490" mass="54556">MTKALDTTGTTPIPANKAHLGLVSGAKPQKMTLLLVLHFLYVFLPHLFITLPISLLWNHLFARWTSPIVQLVGRPVLADGSLYRPQARLLFNRTRAYDLVHASRPFARYRDWVSYVDVKGTTGRWIAPPGTKRSEDEVCLYFVHGDLDTAGKAQLFFLSLAKSLNLKRNVQFSVFCLDYELAPEFKYPSQLIETLAGYHYLVNQMGIAEDKICLAGDSAGGNLATAFLLHLARPNPTIKVPAELGPTPRRPGSAILISPFVNLISHTTSRKTNLPFDFIDDGGAYRAALDYVGVVPERQSVPSFHPVHFFTFPNPSPPSSLVAGKKAFVPGQEGEGLALFDSPYCNPIVCKDESWWKEACPGEGRTMVTWGGNEIFSDDIEELVDILEKSGVAPTALYKPLGAHDWVLSDSFVPLAYRTHSQGPDREKSYALEQVASFLQETAVHGRKEKRTEAQKNTVLDDKKPQREKLRQRKAPEASLNESEVLVERE</sequence>
<keyword evidence="2 7" id="KW-0378">Hydrolase</keyword>
<evidence type="ECO:0000313" key="8">
    <source>
        <dbReference type="Proteomes" id="UP000193467"/>
    </source>
</evidence>
<dbReference type="InParanoid" id="A0A1Y2EH70"/>
<comment type="caution">
    <text evidence="7">The sequence shown here is derived from an EMBL/GenBank/DDBJ whole genome shotgun (WGS) entry which is preliminary data.</text>
</comment>
<accession>A0A1Y2EH70</accession>
<dbReference type="InterPro" id="IPR013094">
    <property type="entry name" value="AB_hydrolase_3"/>
</dbReference>
<evidence type="ECO:0000259" key="6">
    <source>
        <dbReference type="Pfam" id="PF07859"/>
    </source>
</evidence>
<dbReference type="AlphaFoldDB" id="A0A1Y2EH70"/>
<feature type="transmembrane region" description="Helical" evidence="5">
    <location>
        <begin position="33"/>
        <end position="57"/>
    </location>
</feature>
<feature type="active site" evidence="3">
    <location>
        <position position="218"/>
    </location>
</feature>
<protein>
    <submittedName>
        <fullName evidence="7">Alpha/Beta hydrolase protein</fullName>
    </submittedName>
</protein>
<dbReference type="Pfam" id="PF07859">
    <property type="entry name" value="Abhydrolase_3"/>
    <property type="match status" value="1"/>
</dbReference>
<dbReference type="Proteomes" id="UP000193467">
    <property type="component" value="Unassembled WGS sequence"/>
</dbReference>
<feature type="region of interest" description="Disordered" evidence="4">
    <location>
        <begin position="443"/>
        <end position="490"/>
    </location>
</feature>
<feature type="compositionally biased region" description="Basic and acidic residues" evidence="4">
    <location>
        <begin position="444"/>
        <end position="469"/>
    </location>
</feature>
<feature type="domain" description="Alpha/beta hydrolase fold-3" evidence="6">
    <location>
        <begin position="168"/>
        <end position="272"/>
    </location>
</feature>
<dbReference type="OrthoDB" id="2152029at2759"/>
<dbReference type="SUPFAM" id="SSF53474">
    <property type="entry name" value="alpha/beta-Hydrolases"/>
    <property type="match status" value="1"/>
</dbReference>
<comment type="similarity">
    <text evidence="1">Belongs to the 'GDXG' lipolytic enzyme family.</text>
</comment>
<keyword evidence="8" id="KW-1185">Reference proteome</keyword>
<dbReference type="EMBL" id="MCGR01000055">
    <property type="protein sequence ID" value="ORY70606.1"/>
    <property type="molecule type" value="Genomic_DNA"/>
</dbReference>
<keyword evidence="5" id="KW-0812">Transmembrane</keyword>
<evidence type="ECO:0000256" key="3">
    <source>
        <dbReference type="PROSITE-ProRule" id="PRU10038"/>
    </source>
</evidence>
<dbReference type="STRING" id="106004.A0A1Y2EH70"/>
<dbReference type="PROSITE" id="PS01174">
    <property type="entry name" value="LIPASE_GDXG_SER"/>
    <property type="match status" value="1"/>
</dbReference>
<gene>
    <name evidence="7" type="ORF">BCR35DRAFT_307898</name>
</gene>
<evidence type="ECO:0000256" key="4">
    <source>
        <dbReference type="SAM" id="MobiDB-lite"/>
    </source>
</evidence>